<dbReference type="EMBL" id="FSRC01000002">
    <property type="protein sequence ID" value="SIN98779.1"/>
    <property type="molecule type" value="Genomic_DNA"/>
</dbReference>
<sequence>MKIFTTKLLGLVISALLLGACSQMATYENEDLTNTLAKSDQSGFTLSPYETTRFENAMVSESGDFILTYTENVCLGDDILFTFGGTGFTGNRTVQVQEFVNDEWVQVFQQSQASSGASGNLSGYEVGTYLFRWKVAGQGGVQNVEFTVEVEDCNVSCEYETGYVGNTIGETEPAQGNGNNNAWWYAFDIEGPTTQNVYQKNNVIGTAVYDENAGTITINFDSSYSLKEGESESVKWSSYADGLLPTGGRPTPGQSLNKGTDLVIDTNGDRYYVIHLDVQVCTSAS</sequence>
<name>A0A1N6FTY7_9BACT</name>
<dbReference type="STRING" id="226505.SAMN05444394_2728"/>
<evidence type="ECO:0008006" key="4">
    <source>
        <dbReference type="Google" id="ProtNLM"/>
    </source>
</evidence>
<reference evidence="3" key="1">
    <citation type="submission" date="2016-11" db="EMBL/GenBank/DDBJ databases">
        <authorList>
            <person name="Varghese N."/>
            <person name="Submissions S."/>
        </authorList>
    </citation>
    <scope>NUCLEOTIDE SEQUENCE [LARGE SCALE GENOMIC DNA]</scope>
    <source>
        <strain evidence="3">DSM 15292</strain>
    </source>
</reference>
<dbReference type="AlphaFoldDB" id="A0A1N6FTY7"/>
<gene>
    <name evidence="2" type="ORF">SAMN05444394_2728</name>
</gene>
<protein>
    <recommendedName>
        <fullName evidence="4">Lipoprotein</fullName>
    </recommendedName>
</protein>
<keyword evidence="1" id="KW-0732">Signal</keyword>
<dbReference type="RefSeq" id="WP_074225535.1">
    <property type="nucleotide sequence ID" value="NZ_FSRC01000002.1"/>
</dbReference>
<dbReference type="Proteomes" id="UP000185221">
    <property type="component" value="Unassembled WGS sequence"/>
</dbReference>
<feature type="chain" id="PRO_5011958221" description="Lipoprotein" evidence="1">
    <location>
        <begin position="26"/>
        <end position="285"/>
    </location>
</feature>
<proteinExistence type="predicted"/>
<organism evidence="2 3">
    <name type="scientific">Algoriphagus halophilus</name>
    <dbReference type="NCBI Taxonomy" id="226505"/>
    <lineage>
        <taxon>Bacteria</taxon>
        <taxon>Pseudomonadati</taxon>
        <taxon>Bacteroidota</taxon>
        <taxon>Cytophagia</taxon>
        <taxon>Cytophagales</taxon>
        <taxon>Cyclobacteriaceae</taxon>
        <taxon>Algoriphagus</taxon>
    </lineage>
</organism>
<accession>A0A1N6FTY7</accession>
<dbReference type="OrthoDB" id="831702at2"/>
<evidence type="ECO:0000313" key="2">
    <source>
        <dbReference type="EMBL" id="SIN98779.1"/>
    </source>
</evidence>
<dbReference type="PROSITE" id="PS51257">
    <property type="entry name" value="PROKAR_LIPOPROTEIN"/>
    <property type="match status" value="1"/>
</dbReference>
<feature type="signal peptide" evidence="1">
    <location>
        <begin position="1"/>
        <end position="25"/>
    </location>
</feature>
<keyword evidence="3" id="KW-1185">Reference proteome</keyword>
<evidence type="ECO:0000256" key="1">
    <source>
        <dbReference type="SAM" id="SignalP"/>
    </source>
</evidence>
<evidence type="ECO:0000313" key="3">
    <source>
        <dbReference type="Proteomes" id="UP000185221"/>
    </source>
</evidence>